<dbReference type="EMBL" id="CAJOBA010083245">
    <property type="protein sequence ID" value="CAF4451558.1"/>
    <property type="molecule type" value="Genomic_DNA"/>
</dbReference>
<dbReference type="SUPFAM" id="SSF58038">
    <property type="entry name" value="SNARE fusion complex"/>
    <property type="match status" value="1"/>
</dbReference>
<reference evidence="4" key="1">
    <citation type="submission" date="2021-02" db="EMBL/GenBank/DDBJ databases">
        <authorList>
            <person name="Nowell W R."/>
        </authorList>
    </citation>
    <scope>NUCLEOTIDE SEQUENCE</scope>
</reference>
<proteinExistence type="predicted"/>
<dbReference type="Proteomes" id="UP000682733">
    <property type="component" value="Unassembled WGS sequence"/>
</dbReference>
<feature type="region of interest" description="Disordered" evidence="2">
    <location>
        <begin position="192"/>
        <end position="213"/>
    </location>
</feature>
<dbReference type="PROSITE" id="PS50192">
    <property type="entry name" value="T_SNARE"/>
    <property type="match status" value="1"/>
</dbReference>
<sequence length="213" mass="24236">YPYHDESQGEEDIKLGMGMYDNYSSDEDMDMFSAKSTVLSRASTTPTQQQEIEQVSKSETKFVACPYDGEEFSMGFDFDGTGFALDNVDYDSLQVFPEKSPVLSGDIITDAQQQQEQQQVEQHVSTSIARLKELARDMEYEIQNQNAQIDRLAAKTDNRQEMKKQSTTFSLALKELSSPKRKIINKLDKAAEYGKKRETRKNAESISKTDDTF</sequence>
<name>A0A8S2WMT8_9BILA</name>
<evidence type="ECO:0000259" key="3">
    <source>
        <dbReference type="PROSITE" id="PS50192"/>
    </source>
</evidence>
<evidence type="ECO:0000256" key="2">
    <source>
        <dbReference type="SAM" id="MobiDB-lite"/>
    </source>
</evidence>
<feature type="non-terminal residue" evidence="4">
    <location>
        <position position="1"/>
    </location>
</feature>
<feature type="non-terminal residue" evidence="4">
    <location>
        <position position="213"/>
    </location>
</feature>
<keyword evidence="1" id="KW-0175">Coiled coil</keyword>
<evidence type="ECO:0000313" key="5">
    <source>
        <dbReference type="Proteomes" id="UP000682733"/>
    </source>
</evidence>
<accession>A0A8S2WMT8</accession>
<feature type="coiled-coil region" evidence="1">
    <location>
        <begin position="128"/>
        <end position="155"/>
    </location>
</feature>
<protein>
    <recommendedName>
        <fullName evidence="3">t-SNARE coiled-coil homology domain-containing protein</fullName>
    </recommendedName>
</protein>
<dbReference type="Gene3D" id="1.20.5.110">
    <property type="match status" value="1"/>
</dbReference>
<dbReference type="InterPro" id="IPR000727">
    <property type="entry name" value="T_SNARE_dom"/>
</dbReference>
<feature type="domain" description="T-SNARE coiled-coil homology" evidence="3">
    <location>
        <begin position="111"/>
        <end position="158"/>
    </location>
</feature>
<organism evidence="4 5">
    <name type="scientific">Didymodactylos carnosus</name>
    <dbReference type="NCBI Taxonomy" id="1234261"/>
    <lineage>
        <taxon>Eukaryota</taxon>
        <taxon>Metazoa</taxon>
        <taxon>Spiralia</taxon>
        <taxon>Gnathifera</taxon>
        <taxon>Rotifera</taxon>
        <taxon>Eurotatoria</taxon>
        <taxon>Bdelloidea</taxon>
        <taxon>Philodinida</taxon>
        <taxon>Philodinidae</taxon>
        <taxon>Didymodactylos</taxon>
    </lineage>
</organism>
<gene>
    <name evidence="4" type="ORF">TMI583_LOCUS45850</name>
</gene>
<dbReference type="AlphaFoldDB" id="A0A8S2WMT8"/>
<comment type="caution">
    <text evidence="4">The sequence shown here is derived from an EMBL/GenBank/DDBJ whole genome shotgun (WGS) entry which is preliminary data.</text>
</comment>
<evidence type="ECO:0000313" key="4">
    <source>
        <dbReference type="EMBL" id="CAF4451558.1"/>
    </source>
</evidence>
<evidence type="ECO:0000256" key="1">
    <source>
        <dbReference type="SAM" id="Coils"/>
    </source>
</evidence>